<feature type="region of interest" description="Disordered" evidence="1">
    <location>
        <begin position="1"/>
        <end position="22"/>
    </location>
</feature>
<keyword evidence="4" id="KW-1185">Reference proteome</keyword>
<reference evidence="2" key="1">
    <citation type="submission" date="2021-03" db="EMBL/GenBank/DDBJ databases">
        <authorList>
            <consortium name="Genoscope - CEA"/>
            <person name="William W."/>
        </authorList>
    </citation>
    <scope>NUCLEOTIDE SEQUENCE</scope>
    <source>
        <strain evidence="2">Doubled-haploid Pahang</strain>
    </source>
</reference>
<gene>
    <name evidence="2" type="ORF">GSMUA_186690.1</name>
</gene>
<dbReference type="PANTHER" id="PTHR33264:SF8">
    <property type="entry name" value="EXPRESSED PROTEIN"/>
    <property type="match status" value="1"/>
</dbReference>
<evidence type="ECO:0000256" key="1">
    <source>
        <dbReference type="SAM" id="MobiDB-lite"/>
    </source>
</evidence>
<organism evidence="3 4">
    <name type="scientific">Musa acuminata subsp. malaccensis</name>
    <name type="common">Wild banana</name>
    <name type="synonym">Musa malaccensis</name>
    <dbReference type="NCBI Taxonomy" id="214687"/>
    <lineage>
        <taxon>Eukaryota</taxon>
        <taxon>Viridiplantae</taxon>
        <taxon>Streptophyta</taxon>
        <taxon>Embryophyta</taxon>
        <taxon>Tracheophyta</taxon>
        <taxon>Spermatophyta</taxon>
        <taxon>Magnoliopsida</taxon>
        <taxon>Liliopsida</taxon>
        <taxon>Zingiberales</taxon>
        <taxon>Musaceae</taxon>
        <taxon>Musa</taxon>
    </lineage>
</organism>
<dbReference type="InParanoid" id="A0A804IIM7"/>
<name>A0A804IIM7_MUSAM</name>
<dbReference type="EnsemblPlants" id="Ma03_t32050.1">
    <property type="protein sequence ID" value="Ma03_p32050.1"/>
    <property type="gene ID" value="Ma03_g32050"/>
</dbReference>
<protein>
    <submittedName>
        <fullName evidence="2">(wild Malaysian banana) hypothetical protein</fullName>
    </submittedName>
</protein>
<reference evidence="3" key="2">
    <citation type="submission" date="2021-05" db="UniProtKB">
        <authorList>
            <consortium name="EnsemblPlants"/>
        </authorList>
    </citation>
    <scope>IDENTIFICATION</scope>
    <source>
        <strain evidence="3">subsp. malaccensis</strain>
    </source>
</reference>
<evidence type="ECO:0000313" key="2">
    <source>
        <dbReference type="EMBL" id="CAG1851897.1"/>
    </source>
</evidence>
<dbReference type="OrthoDB" id="695262at2759"/>
<dbReference type="PANTHER" id="PTHR33264">
    <property type="entry name" value="EXPRESSED PROTEIN"/>
    <property type="match status" value="1"/>
</dbReference>
<dbReference type="KEGG" id="mus:103979785"/>
<evidence type="ECO:0000313" key="4">
    <source>
        <dbReference type="Proteomes" id="UP000012960"/>
    </source>
</evidence>
<dbReference type="Gramene" id="Ma03_t32050.1">
    <property type="protein sequence ID" value="Ma03_p32050.1"/>
    <property type="gene ID" value="Ma03_g32050"/>
</dbReference>
<dbReference type="AlphaFoldDB" id="A0A804IIM7"/>
<proteinExistence type="predicted"/>
<dbReference type="Proteomes" id="UP000012960">
    <property type="component" value="Unplaced"/>
</dbReference>
<dbReference type="OMA" id="HKSHGFH"/>
<dbReference type="EMBL" id="HG996468">
    <property type="protein sequence ID" value="CAG1851897.1"/>
    <property type="molecule type" value="Genomic_DNA"/>
</dbReference>
<sequence>MAQKSVGPPLRPSQATPALPAATFPETRRRTLIIKEPQKPGPRLAEVAGSTAAGCAAICCCPCGLANLIVVVPAGLVRRWRKRWPRGAKTKSSIWRPEVDAFDDDDDDLSLYLGGFPLASSGSEERWLAKSLSPEFAELEKEMVAKFYGTGFWRSLSQRSQ</sequence>
<evidence type="ECO:0000313" key="3">
    <source>
        <dbReference type="EnsemblPlants" id="Ma03_p32050.1"/>
    </source>
</evidence>
<accession>A0A804IIM7</accession>